<proteinExistence type="predicted"/>
<dbReference type="EMBL" id="MU003697">
    <property type="protein sequence ID" value="KAF2812056.1"/>
    <property type="molecule type" value="Genomic_DNA"/>
</dbReference>
<dbReference type="Proteomes" id="UP000504636">
    <property type="component" value="Unplaced"/>
</dbReference>
<dbReference type="GeneID" id="54466129"/>
<keyword evidence="1" id="KW-1133">Transmembrane helix</keyword>
<dbReference type="OrthoDB" id="10626756at2759"/>
<gene>
    <name evidence="2 4" type="ORF">BDZ99DRAFT_517925</name>
</gene>
<evidence type="ECO:0000313" key="4">
    <source>
        <dbReference type="RefSeq" id="XP_033579020.1"/>
    </source>
</evidence>
<keyword evidence="1" id="KW-0812">Transmembrane</keyword>
<evidence type="ECO:0000313" key="2">
    <source>
        <dbReference type="EMBL" id="KAF2812056.1"/>
    </source>
</evidence>
<organism evidence="2">
    <name type="scientific">Mytilinidion resinicola</name>
    <dbReference type="NCBI Taxonomy" id="574789"/>
    <lineage>
        <taxon>Eukaryota</taxon>
        <taxon>Fungi</taxon>
        <taxon>Dikarya</taxon>
        <taxon>Ascomycota</taxon>
        <taxon>Pezizomycotina</taxon>
        <taxon>Dothideomycetes</taxon>
        <taxon>Pleosporomycetidae</taxon>
        <taxon>Mytilinidiales</taxon>
        <taxon>Mytilinidiaceae</taxon>
        <taxon>Mytilinidion</taxon>
    </lineage>
</organism>
<reference evidence="4" key="3">
    <citation type="submission" date="2025-04" db="UniProtKB">
        <authorList>
            <consortium name="RefSeq"/>
        </authorList>
    </citation>
    <scope>IDENTIFICATION</scope>
    <source>
        <strain evidence="4">CBS 304.34</strain>
    </source>
</reference>
<evidence type="ECO:0000313" key="3">
    <source>
        <dbReference type="Proteomes" id="UP000504636"/>
    </source>
</evidence>
<dbReference type="AlphaFoldDB" id="A0A6A6YSY1"/>
<sequence length="141" mass="15888">MPTTTSPLPTPTYPIYGTNGPRTSWHDGLIAIIVFSALTGVVLSIACLKCYLRRRQTTKTRREAQERQQEFEYLRGVRNGLLVELVQPQTLRRLLEVVLKEVLDAGTNRIENRLACFSEIPDLVGREKSESLVCSARSISN</sequence>
<protein>
    <submittedName>
        <fullName evidence="2 4">Uncharacterized protein</fullName>
    </submittedName>
</protein>
<reference evidence="2 4" key="1">
    <citation type="journal article" date="2020" name="Stud. Mycol.">
        <title>101 Dothideomycetes genomes: a test case for predicting lifestyles and emergence of pathogens.</title>
        <authorList>
            <person name="Haridas S."/>
            <person name="Albert R."/>
            <person name="Binder M."/>
            <person name="Bloem J."/>
            <person name="Labutti K."/>
            <person name="Salamov A."/>
            <person name="Andreopoulos B."/>
            <person name="Baker S."/>
            <person name="Barry K."/>
            <person name="Bills G."/>
            <person name="Bluhm B."/>
            <person name="Cannon C."/>
            <person name="Castanera R."/>
            <person name="Culley D."/>
            <person name="Daum C."/>
            <person name="Ezra D."/>
            <person name="Gonzalez J."/>
            <person name="Henrissat B."/>
            <person name="Kuo A."/>
            <person name="Liang C."/>
            <person name="Lipzen A."/>
            <person name="Lutzoni F."/>
            <person name="Magnuson J."/>
            <person name="Mondo S."/>
            <person name="Nolan M."/>
            <person name="Ohm R."/>
            <person name="Pangilinan J."/>
            <person name="Park H.-J."/>
            <person name="Ramirez L."/>
            <person name="Alfaro M."/>
            <person name="Sun H."/>
            <person name="Tritt A."/>
            <person name="Yoshinaga Y."/>
            <person name="Zwiers L.-H."/>
            <person name="Turgeon B."/>
            <person name="Goodwin S."/>
            <person name="Spatafora J."/>
            <person name="Crous P."/>
            <person name="Grigoriev I."/>
        </authorList>
    </citation>
    <scope>NUCLEOTIDE SEQUENCE</scope>
    <source>
        <strain evidence="2 4">CBS 304.34</strain>
    </source>
</reference>
<name>A0A6A6YSY1_9PEZI</name>
<keyword evidence="3" id="KW-1185">Reference proteome</keyword>
<dbReference type="RefSeq" id="XP_033579020.1">
    <property type="nucleotide sequence ID" value="XM_033725236.1"/>
</dbReference>
<feature type="transmembrane region" description="Helical" evidence="1">
    <location>
        <begin position="29"/>
        <end position="52"/>
    </location>
</feature>
<reference evidence="4" key="2">
    <citation type="submission" date="2020-04" db="EMBL/GenBank/DDBJ databases">
        <authorList>
            <consortium name="NCBI Genome Project"/>
        </authorList>
    </citation>
    <scope>NUCLEOTIDE SEQUENCE</scope>
    <source>
        <strain evidence="4">CBS 304.34</strain>
    </source>
</reference>
<accession>A0A6A6YSY1</accession>
<evidence type="ECO:0000256" key="1">
    <source>
        <dbReference type="SAM" id="Phobius"/>
    </source>
</evidence>
<keyword evidence="1" id="KW-0472">Membrane</keyword>